<evidence type="ECO:0000259" key="4">
    <source>
        <dbReference type="Pfam" id="PF00248"/>
    </source>
</evidence>
<keyword evidence="3" id="KW-0560">Oxidoreductase</keyword>
<dbReference type="Proteomes" id="UP000504618">
    <property type="component" value="Unplaced"/>
</dbReference>
<evidence type="ECO:0000256" key="3">
    <source>
        <dbReference type="ARBA" id="ARBA00023002"/>
    </source>
</evidence>
<reference evidence="6" key="1">
    <citation type="submission" date="2025-08" db="UniProtKB">
        <authorList>
            <consortium name="RefSeq"/>
        </authorList>
    </citation>
    <scope>IDENTIFICATION</scope>
    <source>
        <tissue evidence="6">Whole body</tissue>
    </source>
</reference>
<sequence>MDDSSTPTRGPGNETEYAWKDKSADKETRKYSNKLRDVYALAERLNGSFGQLAIAWSLKNKSVQCLLLGAYNIDQLYESLQSLQVTIKLCVSCERLFAPCYI</sequence>
<dbReference type="SUPFAM" id="SSF51430">
    <property type="entry name" value="NAD(P)-linked oxidoreductase"/>
    <property type="match status" value="1"/>
</dbReference>
<evidence type="ECO:0000256" key="2">
    <source>
        <dbReference type="ARBA" id="ARBA00022857"/>
    </source>
</evidence>
<comment type="similarity">
    <text evidence="1">Belongs to the shaker potassium channel beta subunit family.</text>
</comment>
<dbReference type="InterPro" id="IPR036812">
    <property type="entry name" value="NAD(P)_OxRdtase_dom_sf"/>
</dbReference>
<organism evidence="5 6">
    <name type="scientific">Temnothorax curvispinosus</name>
    <dbReference type="NCBI Taxonomy" id="300111"/>
    <lineage>
        <taxon>Eukaryota</taxon>
        <taxon>Metazoa</taxon>
        <taxon>Ecdysozoa</taxon>
        <taxon>Arthropoda</taxon>
        <taxon>Hexapoda</taxon>
        <taxon>Insecta</taxon>
        <taxon>Pterygota</taxon>
        <taxon>Neoptera</taxon>
        <taxon>Endopterygota</taxon>
        <taxon>Hymenoptera</taxon>
        <taxon>Apocrita</taxon>
        <taxon>Aculeata</taxon>
        <taxon>Formicoidea</taxon>
        <taxon>Formicidae</taxon>
        <taxon>Myrmicinae</taxon>
        <taxon>Temnothorax</taxon>
    </lineage>
</organism>
<dbReference type="GO" id="GO:0008076">
    <property type="term" value="C:voltage-gated potassium channel complex"/>
    <property type="evidence" value="ECO:0007669"/>
    <property type="project" value="TreeGrafter"/>
</dbReference>
<evidence type="ECO:0000313" key="6">
    <source>
        <dbReference type="RefSeq" id="XP_024870541.1"/>
    </source>
</evidence>
<dbReference type="PANTHER" id="PTHR43150:SF2">
    <property type="entry name" value="HYPERKINETIC, ISOFORM M"/>
    <property type="match status" value="1"/>
</dbReference>
<dbReference type="InterPro" id="IPR023210">
    <property type="entry name" value="NADP_OxRdtase_dom"/>
</dbReference>
<protein>
    <submittedName>
        <fullName evidence="6">Voltage-gated potassium channel subunit beta-2-like</fullName>
    </submittedName>
</protein>
<dbReference type="GO" id="GO:1901379">
    <property type="term" value="P:regulation of potassium ion transmembrane transport"/>
    <property type="evidence" value="ECO:0007669"/>
    <property type="project" value="TreeGrafter"/>
</dbReference>
<dbReference type="Pfam" id="PF00248">
    <property type="entry name" value="Aldo_ket_red"/>
    <property type="match status" value="1"/>
</dbReference>
<dbReference type="RefSeq" id="XP_024870541.1">
    <property type="nucleotide sequence ID" value="XM_025014773.1"/>
</dbReference>
<dbReference type="OrthoDB" id="1720422at2759"/>
<evidence type="ECO:0000313" key="5">
    <source>
        <dbReference type="Proteomes" id="UP000504618"/>
    </source>
</evidence>
<accession>A0A6J1PMH9</accession>
<proteinExistence type="inferred from homology"/>
<dbReference type="InterPro" id="IPR005399">
    <property type="entry name" value="K_chnl_volt-dep_bsu_KCNAB-rel"/>
</dbReference>
<dbReference type="GO" id="GO:0044325">
    <property type="term" value="F:transmembrane transporter binding"/>
    <property type="evidence" value="ECO:0007669"/>
    <property type="project" value="TreeGrafter"/>
</dbReference>
<feature type="domain" description="NADP-dependent oxidoreductase" evidence="4">
    <location>
        <begin position="22"/>
        <end position="86"/>
    </location>
</feature>
<keyword evidence="2" id="KW-0521">NADP</keyword>
<dbReference type="GO" id="GO:0015459">
    <property type="term" value="F:potassium channel regulator activity"/>
    <property type="evidence" value="ECO:0007669"/>
    <property type="project" value="TreeGrafter"/>
</dbReference>
<dbReference type="AlphaFoldDB" id="A0A6J1PMH9"/>
<dbReference type="GO" id="GO:0016491">
    <property type="term" value="F:oxidoreductase activity"/>
    <property type="evidence" value="ECO:0007669"/>
    <property type="project" value="UniProtKB-KW"/>
</dbReference>
<dbReference type="GeneID" id="112453812"/>
<dbReference type="PANTHER" id="PTHR43150">
    <property type="entry name" value="HYPERKINETIC, ISOFORM M"/>
    <property type="match status" value="1"/>
</dbReference>
<evidence type="ECO:0000256" key="1">
    <source>
        <dbReference type="ARBA" id="ARBA00006515"/>
    </source>
</evidence>
<dbReference type="Gene3D" id="3.20.20.100">
    <property type="entry name" value="NADP-dependent oxidoreductase domain"/>
    <property type="match status" value="1"/>
</dbReference>
<keyword evidence="5" id="KW-1185">Reference proteome</keyword>
<gene>
    <name evidence="6" type="primary">LOC112453812</name>
</gene>
<name>A0A6J1PMH9_9HYME</name>